<dbReference type="EMBL" id="ML977569">
    <property type="protein sequence ID" value="KAF2003983.1"/>
    <property type="molecule type" value="Genomic_DNA"/>
</dbReference>
<protein>
    <recommendedName>
        <fullName evidence="2">RING-type domain-containing protein</fullName>
    </recommendedName>
</protein>
<dbReference type="Gene3D" id="3.30.40.10">
    <property type="entry name" value="Zinc/RING finger domain, C3HC4 (zinc finger)"/>
    <property type="match status" value="1"/>
</dbReference>
<feature type="domain" description="RING-type" evidence="2">
    <location>
        <begin position="39"/>
        <end position="97"/>
    </location>
</feature>
<accession>A0A6A5WQ36</accession>
<dbReference type="InterPro" id="IPR001841">
    <property type="entry name" value="Znf_RING"/>
</dbReference>
<dbReference type="InterPro" id="IPR013083">
    <property type="entry name" value="Znf_RING/FYVE/PHD"/>
</dbReference>
<dbReference type="PROSITE" id="PS50089">
    <property type="entry name" value="ZF_RING_2"/>
    <property type="match status" value="1"/>
</dbReference>
<keyword evidence="1" id="KW-0863">Zinc-finger</keyword>
<keyword evidence="4" id="KW-1185">Reference proteome</keyword>
<dbReference type="AlphaFoldDB" id="A0A6A5WQ36"/>
<proteinExistence type="predicted"/>
<gene>
    <name evidence="3" type="ORF">P154DRAFT_572447</name>
</gene>
<dbReference type="GO" id="GO:0008270">
    <property type="term" value="F:zinc ion binding"/>
    <property type="evidence" value="ECO:0007669"/>
    <property type="project" value="UniProtKB-KW"/>
</dbReference>
<keyword evidence="1" id="KW-0479">Metal-binding</keyword>
<dbReference type="Proteomes" id="UP000799779">
    <property type="component" value="Unassembled WGS sequence"/>
</dbReference>
<evidence type="ECO:0000259" key="2">
    <source>
        <dbReference type="PROSITE" id="PS50089"/>
    </source>
</evidence>
<name>A0A6A5WQ36_9PLEO</name>
<evidence type="ECO:0000256" key="1">
    <source>
        <dbReference type="PROSITE-ProRule" id="PRU00175"/>
    </source>
</evidence>
<organism evidence="3 4">
    <name type="scientific">Amniculicola lignicola CBS 123094</name>
    <dbReference type="NCBI Taxonomy" id="1392246"/>
    <lineage>
        <taxon>Eukaryota</taxon>
        <taxon>Fungi</taxon>
        <taxon>Dikarya</taxon>
        <taxon>Ascomycota</taxon>
        <taxon>Pezizomycotina</taxon>
        <taxon>Dothideomycetes</taxon>
        <taxon>Pleosporomycetidae</taxon>
        <taxon>Pleosporales</taxon>
        <taxon>Amniculicolaceae</taxon>
        <taxon>Amniculicola</taxon>
    </lineage>
</organism>
<evidence type="ECO:0000313" key="4">
    <source>
        <dbReference type="Proteomes" id="UP000799779"/>
    </source>
</evidence>
<sequence length="109" mass="12529">MNQPQPKRSMTEPEQIHSISLFSLRFHYKYITNSPFTKCGICRRPYSECGTFDPAILCRVVALQPCGHILSLACFRKYCDSLPAYGFEEAVLCPFYRQSILCARVNKLL</sequence>
<reference evidence="3" key="1">
    <citation type="journal article" date="2020" name="Stud. Mycol.">
        <title>101 Dothideomycetes genomes: a test case for predicting lifestyles and emergence of pathogens.</title>
        <authorList>
            <person name="Haridas S."/>
            <person name="Albert R."/>
            <person name="Binder M."/>
            <person name="Bloem J."/>
            <person name="Labutti K."/>
            <person name="Salamov A."/>
            <person name="Andreopoulos B."/>
            <person name="Baker S."/>
            <person name="Barry K."/>
            <person name="Bills G."/>
            <person name="Bluhm B."/>
            <person name="Cannon C."/>
            <person name="Castanera R."/>
            <person name="Culley D."/>
            <person name="Daum C."/>
            <person name="Ezra D."/>
            <person name="Gonzalez J."/>
            <person name="Henrissat B."/>
            <person name="Kuo A."/>
            <person name="Liang C."/>
            <person name="Lipzen A."/>
            <person name="Lutzoni F."/>
            <person name="Magnuson J."/>
            <person name="Mondo S."/>
            <person name="Nolan M."/>
            <person name="Ohm R."/>
            <person name="Pangilinan J."/>
            <person name="Park H.-J."/>
            <person name="Ramirez L."/>
            <person name="Alfaro M."/>
            <person name="Sun H."/>
            <person name="Tritt A."/>
            <person name="Yoshinaga Y."/>
            <person name="Zwiers L.-H."/>
            <person name="Turgeon B."/>
            <person name="Goodwin S."/>
            <person name="Spatafora J."/>
            <person name="Crous P."/>
            <person name="Grigoriev I."/>
        </authorList>
    </citation>
    <scope>NUCLEOTIDE SEQUENCE</scope>
    <source>
        <strain evidence="3">CBS 123094</strain>
    </source>
</reference>
<evidence type="ECO:0000313" key="3">
    <source>
        <dbReference type="EMBL" id="KAF2003983.1"/>
    </source>
</evidence>
<keyword evidence="1" id="KW-0862">Zinc</keyword>